<evidence type="ECO:0000259" key="1">
    <source>
        <dbReference type="Pfam" id="PF02558"/>
    </source>
</evidence>
<dbReference type="FunFam" id="1.10.1040.10:FF:000017">
    <property type="entry name" value="2-dehydropantoate 2-reductase"/>
    <property type="match status" value="1"/>
</dbReference>
<dbReference type="InterPro" id="IPR008927">
    <property type="entry name" value="6-PGluconate_DH-like_C_sf"/>
</dbReference>
<keyword evidence="4" id="KW-1185">Reference proteome</keyword>
<dbReference type="PANTHER" id="PTHR21708:SF30">
    <property type="entry name" value="2-DEHYDROPANTOATE 2-REDUCTASE-RELATED"/>
    <property type="match status" value="1"/>
</dbReference>
<feature type="domain" description="Ketopantoate reductase N-terminal" evidence="1">
    <location>
        <begin position="55"/>
        <end position="233"/>
    </location>
</feature>
<dbReference type="InterPro" id="IPR013328">
    <property type="entry name" value="6PGD_dom2"/>
</dbReference>
<dbReference type="EMBL" id="KZ613945">
    <property type="protein sequence ID" value="PMD40449.1"/>
    <property type="molecule type" value="Genomic_DNA"/>
</dbReference>
<dbReference type="OrthoDB" id="3609at2759"/>
<dbReference type="InterPro" id="IPR013332">
    <property type="entry name" value="KPR_N"/>
</dbReference>
<reference evidence="3 4" key="1">
    <citation type="submission" date="2016-04" db="EMBL/GenBank/DDBJ databases">
        <title>A degradative enzymes factory behind the ericoid mycorrhizal symbiosis.</title>
        <authorList>
            <consortium name="DOE Joint Genome Institute"/>
            <person name="Martino E."/>
            <person name="Morin E."/>
            <person name="Grelet G."/>
            <person name="Kuo A."/>
            <person name="Kohler A."/>
            <person name="Daghino S."/>
            <person name="Barry K."/>
            <person name="Choi C."/>
            <person name="Cichocki N."/>
            <person name="Clum A."/>
            <person name="Copeland A."/>
            <person name="Hainaut M."/>
            <person name="Haridas S."/>
            <person name="Labutti K."/>
            <person name="Lindquist E."/>
            <person name="Lipzen A."/>
            <person name="Khouja H.-R."/>
            <person name="Murat C."/>
            <person name="Ohm R."/>
            <person name="Olson A."/>
            <person name="Spatafora J."/>
            <person name="Veneault-Fourrey C."/>
            <person name="Henrissat B."/>
            <person name="Grigoriev I."/>
            <person name="Martin F."/>
            <person name="Perotto S."/>
        </authorList>
    </citation>
    <scope>NUCLEOTIDE SEQUENCE [LARGE SCALE GENOMIC DNA]</scope>
    <source>
        <strain evidence="3 4">F</strain>
    </source>
</reference>
<evidence type="ECO:0000313" key="4">
    <source>
        <dbReference type="Proteomes" id="UP000235786"/>
    </source>
</evidence>
<dbReference type="Proteomes" id="UP000235786">
    <property type="component" value="Unassembled WGS sequence"/>
</dbReference>
<gene>
    <name evidence="3" type="ORF">L207DRAFT_633474</name>
</gene>
<sequence>MSPSGNRCAFRLLGCKVTLNSHIVFTPDASGGTLASASKMSSLLSPITPEKEYNICLVGSGGVGTIAAVVLEKSGRARVTAVLRSNFDVVNDHGWDIESVDHGRLKNWKPSRVVPTIQDAVFGPSQSTKLGSFALPTGASTPYEPAKERYDYLVICTKQLPDKYGLATAVAPLITPGFTSIVLIQNGLNIHVPFISAYPTNVIMSAVSMIGSFTEGTNKIKHIGPDRLQIGPHYHPGVPDSLSLQLTQTFINLYASGGAKECILAPDMPKARYEKILWNGTYNTVCALMQMNVGELQRSGARETLLIPMMREIVAVAKADGIEIGEEVVQHMALRSPESSMYRPSMLLDRDGERPMEFEVILGDPIRRARELGVEVSIVTTIYELLKLVRWKVEERAE</sequence>
<dbReference type="GO" id="GO:0005737">
    <property type="term" value="C:cytoplasm"/>
    <property type="evidence" value="ECO:0007669"/>
    <property type="project" value="TreeGrafter"/>
</dbReference>
<dbReference type="Gene3D" id="3.40.50.720">
    <property type="entry name" value="NAD(P)-binding Rossmann-like Domain"/>
    <property type="match status" value="1"/>
</dbReference>
<dbReference type="InterPro" id="IPR051402">
    <property type="entry name" value="KPR-Related"/>
</dbReference>
<dbReference type="SUPFAM" id="SSF48179">
    <property type="entry name" value="6-phosphogluconate dehydrogenase C-terminal domain-like"/>
    <property type="match status" value="1"/>
</dbReference>
<evidence type="ECO:0000259" key="2">
    <source>
        <dbReference type="Pfam" id="PF08546"/>
    </source>
</evidence>
<dbReference type="STRING" id="1149755.A0A2J6RPK7"/>
<name>A0A2J6RPK7_HYAVF</name>
<dbReference type="InterPro" id="IPR013752">
    <property type="entry name" value="KPA_reductase"/>
</dbReference>
<dbReference type="Pfam" id="PF08546">
    <property type="entry name" value="ApbA_C"/>
    <property type="match status" value="1"/>
</dbReference>
<evidence type="ECO:0000313" key="3">
    <source>
        <dbReference type="EMBL" id="PMD40449.1"/>
    </source>
</evidence>
<organism evidence="3 4">
    <name type="scientific">Hyaloscypha variabilis (strain UAMH 11265 / GT02V1 / F)</name>
    <name type="common">Meliniomyces variabilis</name>
    <dbReference type="NCBI Taxonomy" id="1149755"/>
    <lineage>
        <taxon>Eukaryota</taxon>
        <taxon>Fungi</taxon>
        <taxon>Dikarya</taxon>
        <taxon>Ascomycota</taxon>
        <taxon>Pezizomycotina</taxon>
        <taxon>Leotiomycetes</taxon>
        <taxon>Helotiales</taxon>
        <taxon>Hyaloscyphaceae</taxon>
        <taxon>Hyaloscypha</taxon>
        <taxon>Hyaloscypha variabilis</taxon>
    </lineage>
</organism>
<dbReference type="Pfam" id="PF02558">
    <property type="entry name" value="ApbA"/>
    <property type="match status" value="1"/>
</dbReference>
<feature type="domain" description="Ketopantoate reductase C-terminal" evidence="2">
    <location>
        <begin position="269"/>
        <end position="388"/>
    </location>
</feature>
<accession>A0A2J6RPK7</accession>
<dbReference type="AlphaFoldDB" id="A0A2J6RPK7"/>
<dbReference type="Gene3D" id="1.10.1040.10">
    <property type="entry name" value="N-(1-d-carboxylethyl)-l-norvaline Dehydrogenase, domain 2"/>
    <property type="match status" value="1"/>
</dbReference>
<protein>
    <submittedName>
        <fullName evidence="3">2-dehydropantoate 2-reductase</fullName>
    </submittedName>
</protein>
<proteinExistence type="predicted"/>
<dbReference type="PANTHER" id="PTHR21708">
    <property type="entry name" value="PROBABLE 2-DEHYDROPANTOATE 2-REDUCTASE"/>
    <property type="match status" value="1"/>
</dbReference>